<evidence type="ECO:0000313" key="1">
    <source>
        <dbReference type="EMBL" id="SFG54978.1"/>
    </source>
</evidence>
<dbReference type="RefSeq" id="WP_075032163.1">
    <property type="nucleotide sequence ID" value="NZ_FONR01000022.1"/>
</dbReference>
<evidence type="ECO:0008006" key="3">
    <source>
        <dbReference type="Google" id="ProtNLM"/>
    </source>
</evidence>
<dbReference type="Proteomes" id="UP000181942">
    <property type="component" value="Unassembled WGS sequence"/>
</dbReference>
<dbReference type="EMBL" id="FONR01000022">
    <property type="protein sequence ID" value="SFG54978.1"/>
    <property type="molecule type" value="Genomic_DNA"/>
</dbReference>
<proteinExistence type="predicted"/>
<name>A0A1I2SQI3_9ACTN</name>
<reference evidence="1 2" key="1">
    <citation type="submission" date="2016-10" db="EMBL/GenBank/DDBJ databases">
        <authorList>
            <person name="de Groot N.N."/>
        </authorList>
    </citation>
    <scope>NUCLEOTIDE SEQUENCE [LARGE SCALE GENOMIC DNA]</scope>
    <source>
        <strain evidence="1 2">OK461</strain>
    </source>
</reference>
<gene>
    <name evidence="1" type="ORF">SAMN02787118_122136</name>
</gene>
<dbReference type="OrthoDB" id="4564697at2"/>
<accession>A0A1I2SQI3</accession>
<sequence>MTHHDGRKPGLTEDTVALVAGLADLAVCGLSSAVGGVRGLLRRADLGDLLVDGQEETKARGRLLLDRHAAGAPAHLEVLARTVTARSQAESGSE</sequence>
<dbReference type="AlphaFoldDB" id="A0A1I2SQI3"/>
<organism evidence="1 2">
    <name type="scientific">Streptomyces mirabilis</name>
    <dbReference type="NCBI Taxonomy" id="68239"/>
    <lineage>
        <taxon>Bacteria</taxon>
        <taxon>Bacillati</taxon>
        <taxon>Actinomycetota</taxon>
        <taxon>Actinomycetes</taxon>
        <taxon>Kitasatosporales</taxon>
        <taxon>Streptomycetaceae</taxon>
        <taxon>Streptomyces</taxon>
    </lineage>
</organism>
<protein>
    <recommendedName>
        <fullName evidence="3">Polyprenyl synthetase</fullName>
    </recommendedName>
</protein>
<evidence type="ECO:0000313" key="2">
    <source>
        <dbReference type="Proteomes" id="UP000181942"/>
    </source>
</evidence>